<evidence type="ECO:0000313" key="2">
    <source>
        <dbReference type="EMBL" id="OLF53916.1"/>
    </source>
</evidence>
<dbReference type="Gene3D" id="3.40.50.1820">
    <property type="entry name" value="alpha/beta hydrolase"/>
    <property type="match status" value="1"/>
</dbReference>
<evidence type="ECO:0000313" key="3">
    <source>
        <dbReference type="Proteomes" id="UP000185578"/>
    </source>
</evidence>
<feature type="domain" description="AB hydrolase-1" evidence="1">
    <location>
        <begin position="41"/>
        <end position="265"/>
    </location>
</feature>
<dbReference type="AlphaFoldDB" id="A0A1Q8EQ72"/>
<dbReference type="PANTHER" id="PTHR43139:SF52">
    <property type="entry name" value="SI:DKEY-122A22.2"/>
    <property type="match status" value="1"/>
</dbReference>
<sequence>MSEISISKNAVKNTVVIGNVEVTCYDSGKATTNVTAERPPIVLVHGTGGSASSHFGFLFPMLELNQRVVALNFTRPLEQDELTLADLEAQIVGIIDKVLPGVPVTLVGYSLGAVAAASVAAHRPDLVGNLVLVAGWVKTDPQQELRNAVWRQLYQAKLPAIREFTAYCGFSPRFFNYATPAQITTMLAAINPGEFDELQMALNRSIDLTASIGNIQATTLIVGCTYDTMVPIQHSKRLFGSIIDARFVEIESGHAVVYERPAQLCQIIDQFNEMPTRYPAGSILPAQYP</sequence>
<dbReference type="EMBL" id="MSCT01000010">
    <property type="protein sequence ID" value="OLF53916.1"/>
    <property type="molecule type" value="Genomic_DNA"/>
</dbReference>
<name>A0A1Q8EQ72_9PSED</name>
<gene>
    <name evidence="2" type="ORF">BTN82_12710</name>
</gene>
<dbReference type="InterPro" id="IPR052370">
    <property type="entry name" value="Meta-cleavage_hydrolase"/>
</dbReference>
<accession>A0A1Q8EQ72</accession>
<reference evidence="2 3" key="1">
    <citation type="submission" date="2016-12" db="EMBL/GenBank/DDBJ databases">
        <authorList>
            <person name="Song W.-J."/>
            <person name="Kurnit D.M."/>
        </authorList>
    </citation>
    <scope>NUCLEOTIDE SEQUENCE [LARGE SCALE GENOMIC DNA]</scope>
    <source>
        <strain evidence="2 3">PCL1601</strain>
    </source>
</reference>
<comment type="caution">
    <text evidence="2">The sequence shown here is derived from an EMBL/GenBank/DDBJ whole genome shotgun (WGS) entry which is preliminary data.</text>
</comment>
<dbReference type="Proteomes" id="UP000185578">
    <property type="component" value="Unassembled WGS sequence"/>
</dbReference>
<dbReference type="OrthoDB" id="7055710at2"/>
<dbReference type="SUPFAM" id="SSF53474">
    <property type="entry name" value="alpha/beta-Hydrolases"/>
    <property type="match status" value="1"/>
</dbReference>
<dbReference type="Pfam" id="PF12697">
    <property type="entry name" value="Abhydrolase_6"/>
    <property type="match status" value="1"/>
</dbReference>
<dbReference type="PANTHER" id="PTHR43139">
    <property type="entry name" value="SI:DKEY-122A22.2"/>
    <property type="match status" value="1"/>
</dbReference>
<dbReference type="InterPro" id="IPR029058">
    <property type="entry name" value="AB_hydrolase_fold"/>
</dbReference>
<dbReference type="InterPro" id="IPR000073">
    <property type="entry name" value="AB_hydrolase_1"/>
</dbReference>
<proteinExistence type="predicted"/>
<organism evidence="2 3">
    <name type="scientific">Pseudomonas chlororaphis</name>
    <dbReference type="NCBI Taxonomy" id="587753"/>
    <lineage>
        <taxon>Bacteria</taxon>
        <taxon>Pseudomonadati</taxon>
        <taxon>Pseudomonadota</taxon>
        <taxon>Gammaproteobacteria</taxon>
        <taxon>Pseudomonadales</taxon>
        <taxon>Pseudomonadaceae</taxon>
        <taxon>Pseudomonas</taxon>
    </lineage>
</organism>
<dbReference type="RefSeq" id="WP_075119462.1">
    <property type="nucleotide sequence ID" value="NZ_MSCT01000010.1"/>
</dbReference>
<protein>
    <recommendedName>
        <fullName evidence="1">AB hydrolase-1 domain-containing protein</fullName>
    </recommendedName>
</protein>
<evidence type="ECO:0000259" key="1">
    <source>
        <dbReference type="Pfam" id="PF12697"/>
    </source>
</evidence>